<proteinExistence type="predicted"/>
<keyword evidence="2" id="KW-1185">Reference proteome</keyword>
<protein>
    <submittedName>
        <fullName evidence="1">Uncharacterized protein</fullName>
    </submittedName>
</protein>
<sequence length="360" mass="41278">MIPRAGNGLTMLGCRKKTNGTRKKTKMECTVQGCTDRRCPSGTGFCKNHPCDRYNSTERCTNKKMAGDSVCLSHMRCPQIPCDKAKVQYAGGQRRNYCSDHECSDGRCSNLRDFQRGQYRPYCNEHICRTQACLEQALGTHLYCRQHKCRDLTCGRQVAGLPGRPILCEFHNRCGRQGCTRERHGNLDLCLEHLRCEIPTCEEPKRARSSHCDKHTCLERDCSDPSDNYGFCNIHRCENVGCKDRRGMGNTGFCGLHRCQTKGCQGPRGQNGSYCDNHICSNGRCGNEAKLRRLCEDHYKEMCEQGVRNSYCAKEQEWKDKIRLKDISLQAYETHIQQQNGKIHELEEERIQRCYGRHPN</sequence>
<reference evidence="1 2" key="1">
    <citation type="journal article" date="2022" name="New Phytol.">
        <title>Ecological generalism drives hyperdiversity of secondary metabolite gene clusters in xylarialean endophytes.</title>
        <authorList>
            <person name="Franco M.E.E."/>
            <person name="Wisecaver J.H."/>
            <person name="Arnold A.E."/>
            <person name="Ju Y.M."/>
            <person name="Slot J.C."/>
            <person name="Ahrendt S."/>
            <person name="Moore L.P."/>
            <person name="Eastman K.E."/>
            <person name="Scott K."/>
            <person name="Konkel Z."/>
            <person name="Mondo S.J."/>
            <person name="Kuo A."/>
            <person name="Hayes R.D."/>
            <person name="Haridas S."/>
            <person name="Andreopoulos B."/>
            <person name="Riley R."/>
            <person name="LaButti K."/>
            <person name="Pangilinan J."/>
            <person name="Lipzen A."/>
            <person name="Amirebrahimi M."/>
            <person name="Yan J."/>
            <person name="Adam C."/>
            <person name="Keymanesh K."/>
            <person name="Ng V."/>
            <person name="Louie K."/>
            <person name="Northen T."/>
            <person name="Drula E."/>
            <person name="Henrissat B."/>
            <person name="Hsieh H.M."/>
            <person name="Youens-Clark K."/>
            <person name="Lutzoni F."/>
            <person name="Miadlikowska J."/>
            <person name="Eastwood D.C."/>
            <person name="Hamelin R.C."/>
            <person name="Grigoriev I.V."/>
            <person name="U'Ren J.M."/>
        </authorList>
    </citation>
    <scope>NUCLEOTIDE SEQUENCE [LARGE SCALE GENOMIC DNA]</scope>
    <source>
        <strain evidence="1 2">CBS 119005</strain>
    </source>
</reference>
<comment type="caution">
    <text evidence="1">The sequence shown here is derived from an EMBL/GenBank/DDBJ whole genome shotgun (WGS) entry which is preliminary data.</text>
</comment>
<name>A0ACB9Z6Q4_9PEZI</name>
<accession>A0ACB9Z6Q4</accession>
<evidence type="ECO:0000313" key="2">
    <source>
        <dbReference type="Proteomes" id="UP001497700"/>
    </source>
</evidence>
<gene>
    <name evidence="1" type="ORF">F4820DRAFT_231810</name>
</gene>
<dbReference type="EMBL" id="MU393452">
    <property type="protein sequence ID" value="KAI4866987.1"/>
    <property type="molecule type" value="Genomic_DNA"/>
</dbReference>
<organism evidence="1 2">
    <name type="scientific">Hypoxylon rubiginosum</name>
    <dbReference type="NCBI Taxonomy" id="110542"/>
    <lineage>
        <taxon>Eukaryota</taxon>
        <taxon>Fungi</taxon>
        <taxon>Dikarya</taxon>
        <taxon>Ascomycota</taxon>
        <taxon>Pezizomycotina</taxon>
        <taxon>Sordariomycetes</taxon>
        <taxon>Xylariomycetidae</taxon>
        <taxon>Xylariales</taxon>
        <taxon>Hypoxylaceae</taxon>
        <taxon>Hypoxylon</taxon>
    </lineage>
</organism>
<evidence type="ECO:0000313" key="1">
    <source>
        <dbReference type="EMBL" id="KAI4866987.1"/>
    </source>
</evidence>
<dbReference type="Proteomes" id="UP001497700">
    <property type="component" value="Unassembled WGS sequence"/>
</dbReference>